<accession>A0A6M8FEH4</accession>
<dbReference type="RefSeq" id="WP_173204617.1">
    <property type="nucleotide sequence ID" value="NZ_CP053697.2"/>
</dbReference>
<gene>
    <name evidence="2" type="ORF">HNE05_04250</name>
</gene>
<dbReference type="Pfam" id="PF09537">
    <property type="entry name" value="DUF2383"/>
    <property type="match status" value="1"/>
</dbReference>
<evidence type="ECO:0000313" key="3">
    <source>
        <dbReference type="Proteomes" id="UP000501379"/>
    </source>
</evidence>
<proteinExistence type="predicted"/>
<evidence type="ECO:0000259" key="1">
    <source>
        <dbReference type="Pfam" id="PF09537"/>
    </source>
</evidence>
<dbReference type="EMBL" id="CP053697">
    <property type="protein sequence ID" value="QKE62602.1"/>
    <property type="molecule type" value="Genomic_DNA"/>
</dbReference>
<organism evidence="2 3">
    <name type="scientific">Aquipseudomonas campi</name>
    <dbReference type="NCBI Taxonomy" id="2731681"/>
    <lineage>
        <taxon>Bacteria</taxon>
        <taxon>Pseudomonadati</taxon>
        <taxon>Pseudomonadota</taxon>
        <taxon>Gammaproteobacteria</taxon>
        <taxon>Pseudomonadales</taxon>
        <taxon>Pseudomonadaceae</taxon>
        <taxon>Aquipseudomonas</taxon>
    </lineage>
</organism>
<dbReference type="InterPro" id="IPR016920">
    <property type="entry name" value="UCP029477"/>
</dbReference>
<evidence type="ECO:0000313" key="2">
    <source>
        <dbReference type="EMBL" id="QKE62602.1"/>
    </source>
</evidence>
<dbReference type="InterPro" id="IPR011971">
    <property type="entry name" value="CHP02284"/>
</dbReference>
<dbReference type="Gene3D" id="1.20.1260.10">
    <property type="match status" value="1"/>
</dbReference>
<sequence length="158" mass="17813">MSSDNLDKTIDVLNDLIETSKDGEAGFLSCAEDVNSLELKSLFNQRARECAAAAKELQTLVLGLGGEPEDDTSVAGDLHRRWVDFKAMVTKQDEKSVLHECERGEDVAKKRYSEALENDLPLDVRELVKQQYANVLRNHDQIKALRNNADMRAHSDRR</sequence>
<dbReference type="AlphaFoldDB" id="A0A6M8FEH4"/>
<keyword evidence="3" id="KW-1185">Reference proteome</keyword>
<feature type="domain" description="DUF2383" evidence="1">
    <location>
        <begin position="9"/>
        <end position="117"/>
    </location>
</feature>
<dbReference type="InterPro" id="IPR019052">
    <property type="entry name" value="DUF2383"/>
</dbReference>
<dbReference type="SUPFAM" id="SSF47240">
    <property type="entry name" value="Ferritin-like"/>
    <property type="match status" value="1"/>
</dbReference>
<dbReference type="InterPro" id="IPR012347">
    <property type="entry name" value="Ferritin-like"/>
</dbReference>
<dbReference type="Proteomes" id="UP000501379">
    <property type="component" value="Chromosome"/>
</dbReference>
<protein>
    <submittedName>
        <fullName evidence="2">PA2169 family four-helix-bundle protein</fullName>
    </submittedName>
</protein>
<reference evidence="2" key="1">
    <citation type="submission" date="2020-07" db="EMBL/GenBank/DDBJ databases">
        <title>Nitrate ammonifying Pseudomonas campi sp. nov. isolated from German agricultural grassland.</title>
        <authorList>
            <person name="Timsy T."/>
            <person name="Ulrich A."/>
            <person name="Spanner T."/>
            <person name="Foesel B."/>
            <person name="Kolb S."/>
            <person name="Horn M.A."/>
            <person name="Behrendt U."/>
        </authorList>
    </citation>
    <scope>NUCLEOTIDE SEQUENCE</scope>
    <source>
        <strain evidence="2">S1-A32-2</strain>
    </source>
</reference>
<name>A0A6M8FEH4_9GAMM</name>
<dbReference type="KEGG" id="pcam:HNE05_04250"/>
<dbReference type="NCBIfam" id="TIGR02284">
    <property type="entry name" value="PA2169 family four-helix-bundle protein"/>
    <property type="match status" value="1"/>
</dbReference>
<dbReference type="PIRSF" id="PIRSF029477">
    <property type="entry name" value="UCP029477"/>
    <property type="match status" value="1"/>
</dbReference>
<dbReference type="InterPro" id="IPR009078">
    <property type="entry name" value="Ferritin-like_SF"/>
</dbReference>